<protein>
    <submittedName>
        <fullName evidence="1">Os07g0444650 protein</fullName>
    </submittedName>
</protein>
<dbReference type="PaxDb" id="39947-A0A0N7KND1"/>
<evidence type="ECO:0000313" key="2">
    <source>
        <dbReference type="Proteomes" id="UP000059680"/>
    </source>
</evidence>
<proteinExistence type="predicted"/>
<keyword evidence="2" id="KW-1185">Reference proteome</keyword>
<reference evidence="2" key="1">
    <citation type="journal article" date="2005" name="Nature">
        <title>The map-based sequence of the rice genome.</title>
        <authorList>
            <consortium name="International rice genome sequencing project (IRGSP)"/>
            <person name="Matsumoto T."/>
            <person name="Wu J."/>
            <person name="Kanamori H."/>
            <person name="Katayose Y."/>
            <person name="Fujisawa M."/>
            <person name="Namiki N."/>
            <person name="Mizuno H."/>
            <person name="Yamamoto K."/>
            <person name="Antonio B.A."/>
            <person name="Baba T."/>
            <person name="Sakata K."/>
            <person name="Nagamura Y."/>
            <person name="Aoki H."/>
            <person name="Arikawa K."/>
            <person name="Arita K."/>
            <person name="Bito T."/>
            <person name="Chiden Y."/>
            <person name="Fujitsuka N."/>
            <person name="Fukunaka R."/>
            <person name="Hamada M."/>
            <person name="Harada C."/>
            <person name="Hayashi A."/>
            <person name="Hijishita S."/>
            <person name="Honda M."/>
            <person name="Hosokawa S."/>
            <person name="Ichikawa Y."/>
            <person name="Idonuma A."/>
            <person name="Iijima M."/>
            <person name="Ikeda M."/>
            <person name="Ikeno M."/>
            <person name="Ito K."/>
            <person name="Ito S."/>
            <person name="Ito T."/>
            <person name="Ito Y."/>
            <person name="Ito Y."/>
            <person name="Iwabuchi A."/>
            <person name="Kamiya K."/>
            <person name="Karasawa W."/>
            <person name="Kurita K."/>
            <person name="Katagiri S."/>
            <person name="Kikuta A."/>
            <person name="Kobayashi H."/>
            <person name="Kobayashi N."/>
            <person name="Machita K."/>
            <person name="Maehara T."/>
            <person name="Masukawa M."/>
            <person name="Mizubayashi T."/>
            <person name="Mukai Y."/>
            <person name="Nagasaki H."/>
            <person name="Nagata Y."/>
            <person name="Naito S."/>
            <person name="Nakashima M."/>
            <person name="Nakama Y."/>
            <person name="Nakamichi Y."/>
            <person name="Nakamura M."/>
            <person name="Meguro A."/>
            <person name="Negishi M."/>
            <person name="Ohta I."/>
            <person name="Ohta T."/>
            <person name="Okamoto M."/>
            <person name="Ono N."/>
            <person name="Saji S."/>
            <person name="Sakaguchi M."/>
            <person name="Sakai K."/>
            <person name="Shibata M."/>
            <person name="Shimokawa T."/>
            <person name="Song J."/>
            <person name="Takazaki Y."/>
            <person name="Terasawa K."/>
            <person name="Tsugane M."/>
            <person name="Tsuji K."/>
            <person name="Ueda S."/>
            <person name="Waki K."/>
            <person name="Yamagata H."/>
            <person name="Yamamoto M."/>
            <person name="Yamamoto S."/>
            <person name="Yamane H."/>
            <person name="Yoshiki S."/>
            <person name="Yoshihara R."/>
            <person name="Yukawa K."/>
            <person name="Zhong H."/>
            <person name="Yano M."/>
            <person name="Yuan Q."/>
            <person name="Ouyang S."/>
            <person name="Liu J."/>
            <person name="Jones K.M."/>
            <person name="Gansberger K."/>
            <person name="Moffat K."/>
            <person name="Hill J."/>
            <person name="Bera J."/>
            <person name="Fadrosh D."/>
            <person name="Jin S."/>
            <person name="Johri S."/>
            <person name="Kim M."/>
            <person name="Overton L."/>
            <person name="Reardon M."/>
            <person name="Tsitrin T."/>
            <person name="Vuong H."/>
            <person name="Weaver B."/>
            <person name="Ciecko A."/>
            <person name="Tallon L."/>
            <person name="Jackson J."/>
            <person name="Pai G."/>
            <person name="Aken S.V."/>
            <person name="Utterback T."/>
            <person name="Reidmuller S."/>
            <person name="Feldblyum T."/>
            <person name="Hsiao J."/>
            <person name="Zismann V."/>
            <person name="Iobst S."/>
            <person name="de Vazeille A.R."/>
            <person name="Buell C.R."/>
            <person name="Ying K."/>
            <person name="Li Y."/>
            <person name="Lu T."/>
            <person name="Huang Y."/>
            <person name="Zhao Q."/>
            <person name="Feng Q."/>
            <person name="Zhang L."/>
            <person name="Zhu J."/>
            <person name="Weng Q."/>
            <person name="Mu J."/>
            <person name="Lu Y."/>
            <person name="Fan D."/>
            <person name="Liu Y."/>
            <person name="Guan J."/>
            <person name="Zhang Y."/>
            <person name="Yu S."/>
            <person name="Liu X."/>
            <person name="Zhang Y."/>
            <person name="Hong G."/>
            <person name="Han B."/>
            <person name="Choisne N."/>
            <person name="Demange N."/>
            <person name="Orjeda G."/>
            <person name="Samain S."/>
            <person name="Cattolico L."/>
            <person name="Pelletier E."/>
            <person name="Couloux A."/>
            <person name="Segurens B."/>
            <person name="Wincker P."/>
            <person name="D'Hont A."/>
            <person name="Scarpelli C."/>
            <person name="Weissenbach J."/>
            <person name="Salanoubat M."/>
            <person name="Quetier F."/>
            <person name="Yu Y."/>
            <person name="Kim H.R."/>
            <person name="Rambo T."/>
            <person name="Currie J."/>
            <person name="Collura K."/>
            <person name="Luo M."/>
            <person name="Yang T."/>
            <person name="Ammiraju J.S.S."/>
            <person name="Engler F."/>
            <person name="Soderlund C."/>
            <person name="Wing R.A."/>
            <person name="Palmer L.E."/>
            <person name="de la Bastide M."/>
            <person name="Spiegel L."/>
            <person name="Nascimento L."/>
            <person name="Zutavern T."/>
            <person name="O'Shaughnessy A."/>
            <person name="Dike S."/>
            <person name="Dedhia N."/>
            <person name="Preston R."/>
            <person name="Balija V."/>
            <person name="McCombie W.R."/>
            <person name="Chow T."/>
            <person name="Chen H."/>
            <person name="Chung M."/>
            <person name="Chen C."/>
            <person name="Shaw J."/>
            <person name="Wu H."/>
            <person name="Hsiao K."/>
            <person name="Chao Y."/>
            <person name="Chu M."/>
            <person name="Cheng C."/>
            <person name="Hour A."/>
            <person name="Lee P."/>
            <person name="Lin S."/>
            <person name="Lin Y."/>
            <person name="Liou J."/>
            <person name="Liu S."/>
            <person name="Hsing Y."/>
            <person name="Raghuvanshi S."/>
            <person name="Mohanty A."/>
            <person name="Bharti A.K."/>
            <person name="Gaur A."/>
            <person name="Gupta V."/>
            <person name="Kumar D."/>
            <person name="Ravi V."/>
            <person name="Vij S."/>
            <person name="Kapur A."/>
            <person name="Khurana P."/>
            <person name="Khurana P."/>
            <person name="Khurana J.P."/>
            <person name="Tyagi A.K."/>
            <person name="Gaikwad K."/>
            <person name="Singh A."/>
            <person name="Dalal V."/>
            <person name="Srivastava S."/>
            <person name="Dixit A."/>
            <person name="Pal A.K."/>
            <person name="Ghazi I.A."/>
            <person name="Yadav M."/>
            <person name="Pandit A."/>
            <person name="Bhargava A."/>
            <person name="Sureshbabu K."/>
            <person name="Batra K."/>
            <person name="Sharma T.R."/>
            <person name="Mohapatra T."/>
            <person name="Singh N.K."/>
            <person name="Messing J."/>
            <person name="Nelson A.B."/>
            <person name="Fuks G."/>
            <person name="Kavchok S."/>
            <person name="Keizer G."/>
            <person name="Linton E."/>
            <person name="Llaca V."/>
            <person name="Song R."/>
            <person name="Tanyolac B."/>
            <person name="Young S."/>
            <person name="Ho-Il K."/>
            <person name="Hahn J.H."/>
            <person name="Sangsakoo G."/>
            <person name="Vanavichit A."/>
            <person name="de Mattos Luiz.A.T."/>
            <person name="Zimmer P.D."/>
            <person name="Malone G."/>
            <person name="Dellagostin O."/>
            <person name="de Oliveira A.C."/>
            <person name="Bevan M."/>
            <person name="Bancroft I."/>
            <person name="Minx P."/>
            <person name="Cordum H."/>
            <person name="Wilson R."/>
            <person name="Cheng Z."/>
            <person name="Jin W."/>
            <person name="Jiang J."/>
            <person name="Leong S.A."/>
            <person name="Iwama H."/>
            <person name="Gojobori T."/>
            <person name="Itoh T."/>
            <person name="Niimura Y."/>
            <person name="Fujii Y."/>
            <person name="Habara T."/>
            <person name="Sakai H."/>
            <person name="Sato Y."/>
            <person name="Wilson G."/>
            <person name="Kumar K."/>
            <person name="McCouch S."/>
            <person name="Juretic N."/>
            <person name="Hoen D."/>
            <person name="Wright S."/>
            <person name="Bruskiewich R."/>
            <person name="Bureau T."/>
            <person name="Miyao A."/>
            <person name="Hirochika H."/>
            <person name="Nishikawa T."/>
            <person name="Kadowaki K."/>
            <person name="Sugiura M."/>
            <person name="Burr B."/>
            <person name="Sasaki T."/>
        </authorList>
    </citation>
    <scope>NUCLEOTIDE SEQUENCE [LARGE SCALE GENOMIC DNA]</scope>
    <source>
        <strain evidence="2">cv. Nipponbare</strain>
    </source>
</reference>
<dbReference type="Gramene" id="Os07t0444650-00">
    <property type="protein sequence ID" value="Os07t0444650-00"/>
    <property type="gene ID" value="Os07g0444650"/>
</dbReference>
<gene>
    <name evidence="1" type="ordered locus">Os07g0444650</name>
    <name evidence="1" type="ORF">OSNPB_070444650</name>
</gene>
<dbReference type="EMBL" id="AP014963">
    <property type="protein sequence ID" value="BAT01282.1"/>
    <property type="molecule type" value="Genomic_DNA"/>
</dbReference>
<organism evidence="1 2">
    <name type="scientific">Oryza sativa subsp. japonica</name>
    <name type="common">Rice</name>
    <dbReference type="NCBI Taxonomy" id="39947"/>
    <lineage>
        <taxon>Eukaryota</taxon>
        <taxon>Viridiplantae</taxon>
        <taxon>Streptophyta</taxon>
        <taxon>Embryophyta</taxon>
        <taxon>Tracheophyta</taxon>
        <taxon>Spermatophyta</taxon>
        <taxon>Magnoliopsida</taxon>
        <taxon>Liliopsida</taxon>
        <taxon>Poales</taxon>
        <taxon>Poaceae</taxon>
        <taxon>BOP clade</taxon>
        <taxon>Oryzoideae</taxon>
        <taxon>Oryzeae</taxon>
        <taxon>Oryzinae</taxon>
        <taxon>Oryza</taxon>
        <taxon>Oryza sativa</taxon>
    </lineage>
</organism>
<name>A0A0N7KND1_ORYSJ</name>
<dbReference type="AlphaFoldDB" id="A0A0N7KND1"/>
<sequence length="86" mass="9794">MYVVRIQFMPRIMGPKVMGNSTDYFASAPSTISKKPDSTFIFAQNSCSKITLNAQLNLRKQFQKSKRGIEVYIISAPHEVLYSFQV</sequence>
<reference evidence="1 2" key="3">
    <citation type="journal article" date="2013" name="Rice">
        <title>Improvement of the Oryza sativa Nipponbare reference genome using next generation sequence and optical map data.</title>
        <authorList>
            <person name="Kawahara Y."/>
            <person name="de la Bastide M."/>
            <person name="Hamilton J.P."/>
            <person name="Kanamori H."/>
            <person name="McCombie W.R."/>
            <person name="Ouyang S."/>
            <person name="Schwartz D.C."/>
            <person name="Tanaka T."/>
            <person name="Wu J."/>
            <person name="Zhou S."/>
            <person name="Childs K.L."/>
            <person name="Davidson R.M."/>
            <person name="Lin H."/>
            <person name="Quesada-Ocampo L."/>
            <person name="Vaillancourt B."/>
            <person name="Sakai H."/>
            <person name="Lee S.S."/>
            <person name="Kim J."/>
            <person name="Numa H."/>
            <person name="Itoh T."/>
            <person name="Buell C.R."/>
            <person name="Matsumoto T."/>
        </authorList>
    </citation>
    <scope>NUCLEOTIDE SEQUENCE [LARGE SCALE GENOMIC DNA]</scope>
    <source>
        <strain evidence="2">cv. Nipponbare</strain>
    </source>
</reference>
<reference evidence="1 2" key="2">
    <citation type="journal article" date="2013" name="Plant Cell Physiol.">
        <title>Rice Annotation Project Database (RAP-DB): an integrative and interactive database for rice genomics.</title>
        <authorList>
            <person name="Sakai H."/>
            <person name="Lee S.S."/>
            <person name="Tanaka T."/>
            <person name="Numa H."/>
            <person name="Kim J."/>
            <person name="Kawahara Y."/>
            <person name="Wakimoto H."/>
            <person name="Yang C.C."/>
            <person name="Iwamoto M."/>
            <person name="Abe T."/>
            <person name="Yamada Y."/>
            <person name="Muto A."/>
            <person name="Inokuchi H."/>
            <person name="Ikemura T."/>
            <person name="Matsumoto T."/>
            <person name="Sasaki T."/>
            <person name="Itoh T."/>
        </authorList>
    </citation>
    <scope>NUCLEOTIDE SEQUENCE [LARGE SCALE GENOMIC DNA]</scope>
    <source>
        <strain evidence="2">cv. Nipponbare</strain>
    </source>
</reference>
<evidence type="ECO:0000313" key="1">
    <source>
        <dbReference type="EMBL" id="BAT01282.1"/>
    </source>
</evidence>
<dbReference type="InParanoid" id="A0A0N7KND1"/>
<dbReference type="Proteomes" id="UP000059680">
    <property type="component" value="Chromosome 7"/>
</dbReference>
<accession>A0A0N7KND1</accession>